<evidence type="ECO:0000256" key="1">
    <source>
        <dbReference type="SAM" id="MobiDB-lite"/>
    </source>
</evidence>
<evidence type="ECO:0000313" key="3">
    <source>
        <dbReference type="EMBL" id="KAJ5107803.1"/>
    </source>
</evidence>
<dbReference type="OrthoDB" id="5215637at2759"/>
<dbReference type="EMBL" id="JAPQKH010000003">
    <property type="protein sequence ID" value="KAJ5107803.1"/>
    <property type="molecule type" value="Genomic_DNA"/>
</dbReference>
<gene>
    <name evidence="3" type="ORF">N7456_004478</name>
</gene>
<evidence type="ECO:0000313" key="4">
    <source>
        <dbReference type="Proteomes" id="UP001149165"/>
    </source>
</evidence>
<proteinExistence type="predicted"/>
<keyword evidence="2" id="KW-0472">Membrane</keyword>
<keyword evidence="2" id="KW-1133">Transmembrane helix</keyword>
<accession>A0A9W9KJL6</accession>
<reference evidence="3" key="1">
    <citation type="submission" date="2022-11" db="EMBL/GenBank/DDBJ databases">
        <authorList>
            <person name="Petersen C."/>
        </authorList>
    </citation>
    <scope>NUCLEOTIDE SEQUENCE</scope>
    <source>
        <strain evidence="3">IBT 30069</strain>
    </source>
</reference>
<protein>
    <submittedName>
        <fullName evidence="3">Uncharacterized protein</fullName>
    </submittedName>
</protein>
<sequence>QNNTILPVNMSSDTRTCYYPKGNEAGGTVPCTSDDVTHCCGSGGICLSNGYCLDVSQPYVLSRGGCTSDNWGSGCPTHCQTSSANEGASIINLSLIDGVSLYCCGTPIYNGSAIVCPDGDSFQVDDGEVILGRAALANATTISSNATSSNSSITTSPASTSSSSASTSSNSHNVAIGAGVGVPLGVIAIGTLIWAFWERRRANRLSKSLAAASAGRGAYQGNVELSSSTAMTRSSAPTELDPQHPVAELMPKEQPSH</sequence>
<feature type="region of interest" description="Disordered" evidence="1">
    <location>
        <begin position="145"/>
        <end position="170"/>
    </location>
</feature>
<reference evidence="3" key="2">
    <citation type="journal article" date="2023" name="IMA Fungus">
        <title>Comparative genomic study of the Penicillium genus elucidates a diverse pangenome and 15 lateral gene transfer events.</title>
        <authorList>
            <person name="Petersen C."/>
            <person name="Sorensen T."/>
            <person name="Nielsen M.R."/>
            <person name="Sondergaard T.E."/>
            <person name="Sorensen J.L."/>
            <person name="Fitzpatrick D.A."/>
            <person name="Frisvad J.C."/>
            <person name="Nielsen K.L."/>
        </authorList>
    </citation>
    <scope>NUCLEOTIDE SEQUENCE</scope>
    <source>
        <strain evidence="3">IBT 30069</strain>
    </source>
</reference>
<feature type="compositionally biased region" description="Polar residues" evidence="1">
    <location>
        <begin position="223"/>
        <end position="237"/>
    </location>
</feature>
<keyword evidence="4" id="KW-1185">Reference proteome</keyword>
<keyword evidence="2" id="KW-0812">Transmembrane</keyword>
<feature type="region of interest" description="Disordered" evidence="1">
    <location>
        <begin position="222"/>
        <end position="257"/>
    </location>
</feature>
<comment type="caution">
    <text evidence="3">The sequence shown here is derived from an EMBL/GenBank/DDBJ whole genome shotgun (WGS) entry which is preliminary data.</text>
</comment>
<dbReference type="CDD" id="cd12087">
    <property type="entry name" value="TM_EGFR-like"/>
    <property type="match status" value="1"/>
</dbReference>
<name>A0A9W9KJL6_9EURO</name>
<dbReference type="Proteomes" id="UP001149165">
    <property type="component" value="Unassembled WGS sequence"/>
</dbReference>
<feature type="non-terminal residue" evidence="3">
    <location>
        <position position="1"/>
    </location>
</feature>
<feature type="transmembrane region" description="Helical" evidence="2">
    <location>
        <begin position="174"/>
        <end position="197"/>
    </location>
</feature>
<dbReference type="AlphaFoldDB" id="A0A9W9KJL6"/>
<evidence type="ECO:0000256" key="2">
    <source>
        <dbReference type="SAM" id="Phobius"/>
    </source>
</evidence>
<organism evidence="3 4">
    <name type="scientific">Penicillium angulare</name>
    <dbReference type="NCBI Taxonomy" id="116970"/>
    <lineage>
        <taxon>Eukaryota</taxon>
        <taxon>Fungi</taxon>
        <taxon>Dikarya</taxon>
        <taxon>Ascomycota</taxon>
        <taxon>Pezizomycotina</taxon>
        <taxon>Eurotiomycetes</taxon>
        <taxon>Eurotiomycetidae</taxon>
        <taxon>Eurotiales</taxon>
        <taxon>Aspergillaceae</taxon>
        <taxon>Penicillium</taxon>
    </lineage>
</organism>